<dbReference type="Pfam" id="PF01790">
    <property type="entry name" value="LGT"/>
    <property type="match status" value="1"/>
</dbReference>
<protein>
    <recommendedName>
        <fullName evidence="7">Phosphatidylglycerol--prolipoprotein diacylglyceryl transferase</fullName>
        <ecNumber evidence="7">2.5.1.145</ecNumber>
    </recommendedName>
</protein>
<sequence length="273" mass="31412">MLAQIHWNPDPVIFQVLGFGLRWYSLFWMIGLAAALVVAGRVFKARGLSENDFNRLFVYCVVGIFVGARLGHCLFYDWAYFSQHLAEIILPVRFLPDGGWKFIGYAGLASHGGTLGLIIALVLYCRKTKMHFLDVADIIALATPLTAGCIRIANLMNSEIIGLPSDMPWAFVFERVDMHPRHPAQLYEALAYFCIGLLMWYLYRTQKEHLHRGFFFGLCLTTIFVFRFFIEFIKENQESFEDGMMLNMGQWLSIPFVAIGIYFMIQGYKKEKK</sequence>
<keyword evidence="9" id="KW-1185">Reference proteome</keyword>
<feature type="transmembrane region" description="Helical" evidence="7">
    <location>
        <begin position="23"/>
        <end position="44"/>
    </location>
</feature>
<comment type="similarity">
    <text evidence="1 7">Belongs to the Lgt family.</text>
</comment>
<evidence type="ECO:0000256" key="2">
    <source>
        <dbReference type="ARBA" id="ARBA00022475"/>
    </source>
</evidence>
<evidence type="ECO:0000256" key="5">
    <source>
        <dbReference type="ARBA" id="ARBA00022989"/>
    </source>
</evidence>
<comment type="caution">
    <text evidence="8">The sequence shown here is derived from an EMBL/GenBank/DDBJ whole genome shotgun (WGS) entry which is preliminary data.</text>
</comment>
<feature type="transmembrane region" description="Helical" evidence="7">
    <location>
        <begin position="214"/>
        <end position="233"/>
    </location>
</feature>
<keyword evidence="3 7" id="KW-0808">Transferase</keyword>
<keyword evidence="6 7" id="KW-0472">Membrane</keyword>
<evidence type="ECO:0000313" key="8">
    <source>
        <dbReference type="EMBL" id="MCZ8371956.1"/>
    </source>
</evidence>
<comment type="catalytic activity">
    <reaction evidence="7">
        <text>L-cysteinyl-[prolipoprotein] + a 1,2-diacyl-sn-glycero-3-phospho-(1'-sn-glycerol) = an S-1,2-diacyl-sn-glyceryl-L-cysteinyl-[prolipoprotein] + sn-glycerol 1-phosphate + H(+)</text>
        <dbReference type="Rhea" id="RHEA:56712"/>
        <dbReference type="Rhea" id="RHEA-COMP:14679"/>
        <dbReference type="Rhea" id="RHEA-COMP:14680"/>
        <dbReference type="ChEBI" id="CHEBI:15378"/>
        <dbReference type="ChEBI" id="CHEBI:29950"/>
        <dbReference type="ChEBI" id="CHEBI:57685"/>
        <dbReference type="ChEBI" id="CHEBI:64716"/>
        <dbReference type="ChEBI" id="CHEBI:140658"/>
        <dbReference type="EC" id="2.5.1.145"/>
    </reaction>
</comment>
<keyword evidence="2 7" id="KW-1003">Cell membrane</keyword>
<feature type="transmembrane region" description="Helical" evidence="7">
    <location>
        <begin position="102"/>
        <end position="125"/>
    </location>
</feature>
<keyword evidence="4 7" id="KW-0812">Transmembrane</keyword>
<dbReference type="EMBL" id="JAPZVM010000002">
    <property type="protein sequence ID" value="MCZ8371956.1"/>
    <property type="molecule type" value="Genomic_DNA"/>
</dbReference>
<dbReference type="Proteomes" id="UP001141933">
    <property type="component" value="Unassembled WGS sequence"/>
</dbReference>
<evidence type="ECO:0000256" key="7">
    <source>
        <dbReference type="HAMAP-Rule" id="MF_01147"/>
    </source>
</evidence>
<feature type="binding site" evidence="7">
    <location>
        <position position="151"/>
    </location>
    <ligand>
        <name>a 1,2-diacyl-sn-glycero-3-phospho-(1'-sn-glycerol)</name>
        <dbReference type="ChEBI" id="CHEBI:64716"/>
    </ligand>
</feature>
<organism evidence="8 9">
    <name type="scientific">Phocaeicola acetigenes</name>
    <dbReference type="NCBI Taxonomy" id="3016083"/>
    <lineage>
        <taxon>Bacteria</taxon>
        <taxon>Pseudomonadati</taxon>
        <taxon>Bacteroidota</taxon>
        <taxon>Bacteroidia</taxon>
        <taxon>Bacteroidales</taxon>
        <taxon>Bacteroidaceae</taxon>
        <taxon>Phocaeicola</taxon>
    </lineage>
</organism>
<dbReference type="NCBIfam" id="TIGR00544">
    <property type="entry name" value="lgt"/>
    <property type="match status" value="1"/>
</dbReference>
<comment type="subcellular location">
    <subcellularLocation>
        <location evidence="7">Cell membrane</location>
        <topology evidence="7">Multi-pass membrane protein</topology>
    </subcellularLocation>
</comment>
<dbReference type="InterPro" id="IPR001640">
    <property type="entry name" value="Lgt"/>
</dbReference>
<reference evidence="8" key="1">
    <citation type="submission" date="2022-12" db="EMBL/GenBank/DDBJ databases">
        <title>Phocaeicola acetigenes sp. nov., isolated feces from a healthy human.</title>
        <authorList>
            <person name="Do H."/>
            <person name="Ha Y.B."/>
            <person name="Kim J.-S."/>
            <person name="Suh M.K."/>
            <person name="Kim H.S."/>
            <person name="Lee J.-S."/>
        </authorList>
    </citation>
    <scope>NUCLEOTIDE SEQUENCE</scope>
    <source>
        <strain evidence="8">KGMB11183</strain>
    </source>
</reference>
<evidence type="ECO:0000256" key="4">
    <source>
        <dbReference type="ARBA" id="ARBA00022692"/>
    </source>
</evidence>
<evidence type="ECO:0000313" key="9">
    <source>
        <dbReference type="Proteomes" id="UP001141933"/>
    </source>
</evidence>
<evidence type="ECO:0000256" key="1">
    <source>
        <dbReference type="ARBA" id="ARBA00007150"/>
    </source>
</evidence>
<feature type="transmembrane region" description="Helical" evidence="7">
    <location>
        <begin position="184"/>
        <end position="202"/>
    </location>
</feature>
<comment type="function">
    <text evidence="7">Catalyzes the transfer of the diacylglyceryl group from phosphatidylglycerol to the sulfhydryl group of the N-terminal cysteine of a prolipoprotein, the first step in the formation of mature lipoproteins.</text>
</comment>
<dbReference type="EC" id="2.5.1.145" evidence="7"/>
<evidence type="ECO:0000256" key="6">
    <source>
        <dbReference type="ARBA" id="ARBA00023136"/>
    </source>
</evidence>
<keyword evidence="5 7" id="KW-1133">Transmembrane helix</keyword>
<feature type="transmembrane region" description="Helical" evidence="7">
    <location>
        <begin position="245"/>
        <end position="265"/>
    </location>
</feature>
<comment type="pathway">
    <text evidence="7">Protein modification; lipoprotein biosynthesis (diacylglyceryl transfer).</text>
</comment>
<accession>A0ABT4PFX4</accession>
<name>A0ABT4PFX4_9BACT</name>
<dbReference type="PANTHER" id="PTHR30589">
    <property type="entry name" value="PROLIPOPROTEIN DIACYLGLYCERYL TRANSFERASE"/>
    <property type="match status" value="1"/>
</dbReference>
<feature type="transmembrane region" description="Helical" evidence="7">
    <location>
        <begin position="56"/>
        <end position="82"/>
    </location>
</feature>
<dbReference type="HAMAP" id="MF_01147">
    <property type="entry name" value="Lgt"/>
    <property type="match status" value="1"/>
</dbReference>
<dbReference type="PANTHER" id="PTHR30589:SF0">
    <property type="entry name" value="PHOSPHATIDYLGLYCEROL--PROLIPOPROTEIN DIACYLGLYCERYL TRANSFERASE"/>
    <property type="match status" value="1"/>
</dbReference>
<evidence type="ECO:0000256" key="3">
    <source>
        <dbReference type="ARBA" id="ARBA00022679"/>
    </source>
</evidence>
<proteinExistence type="inferred from homology"/>
<dbReference type="RefSeq" id="WP_269877012.1">
    <property type="nucleotide sequence ID" value="NZ_JAPZVM010000002.1"/>
</dbReference>
<dbReference type="GO" id="GO:0008961">
    <property type="term" value="F:phosphatidylglycerol-prolipoprotein diacylglyceryl transferase activity"/>
    <property type="evidence" value="ECO:0007669"/>
    <property type="project" value="UniProtKB-EC"/>
</dbReference>
<gene>
    <name evidence="7 8" type="primary">lgt</name>
    <name evidence="8" type="ORF">O6P32_04440</name>
</gene>